<protein>
    <submittedName>
        <fullName evidence="1">Uncharacterized protein</fullName>
    </submittedName>
</protein>
<dbReference type="RefSeq" id="XP_002780991.1">
    <property type="nucleotide sequence ID" value="XM_002780945.1"/>
</dbReference>
<proteinExistence type="predicted"/>
<keyword evidence="2" id="KW-1185">Reference proteome</keyword>
<dbReference type="GeneID" id="9055596"/>
<organism evidence="2">
    <name type="scientific">Perkinsus marinus (strain ATCC 50983 / TXsc)</name>
    <dbReference type="NCBI Taxonomy" id="423536"/>
    <lineage>
        <taxon>Eukaryota</taxon>
        <taxon>Sar</taxon>
        <taxon>Alveolata</taxon>
        <taxon>Perkinsozoa</taxon>
        <taxon>Perkinsea</taxon>
        <taxon>Perkinsida</taxon>
        <taxon>Perkinsidae</taxon>
        <taxon>Perkinsus</taxon>
    </lineage>
</organism>
<evidence type="ECO:0000313" key="2">
    <source>
        <dbReference type="Proteomes" id="UP000007800"/>
    </source>
</evidence>
<dbReference type="Proteomes" id="UP000007800">
    <property type="component" value="Unassembled WGS sequence"/>
</dbReference>
<name>C5KRU5_PERM5</name>
<reference evidence="1 2" key="1">
    <citation type="submission" date="2008-07" db="EMBL/GenBank/DDBJ databases">
        <authorList>
            <person name="El-Sayed N."/>
            <person name="Caler E."/>
            <person name="Inman J."/>
            <person name="Amedeo P."/>
            <person name="Hass B."/>
            <person name="Wortman J."/>
        </authorList>
    </citation>
    <scope>NUCLEOTIDE SEQUENCE [LARGE SCALE GENOMIC DNA]</scope>
    <source>
        <strain evidence="2">ATCC 50983 / TXsc</strain>
    </source>
</reference>
<sequence length="57" mass="5957">MVSGALRDDIAAIGAPHGAGASGTSGFPAMQGKLLTAGNKFIHRFYDKEAARKRLKV</sequence>
<accession>C5KRU5</accession>
<dbReference type="EMBL" id="GG675931">
    <property type="protein sequence ID" value="EER12786.1"/>
    <property type="molecule type" value="Genomic_DNA"/>
</dbReference>
<dbReference type="InParanoid" id="C5KRU5"/>
<dbReference type="AlphaFoldDB" id="C5KRU5"/>
<gene>
    <name evidence="1" type="ORF">Pmar_PMAR018042</name>
</gene>
<evidence type="ECO:0000313" key="1">
    <source>
        <dbReference type="EMBL" id="EER12786.1"/>
    </source>
</evidence>